<dbReference type="EMBL" id="MN739360">
    <property type="protein sequence ID" value="QHT00915.1"/>
    <property type="molecule type" value="Genomic_DNA"/>
</dbReference>
<reference evidence="1" key="1">
    <citation type="journal article" date="2020" name="Nature">
        <title>Giant virus diversity and host interactions through global metagenomics.</title>
        <authorList>
            <person name="Schulz F."/>
            <person name="Roux S."/>
            <person name="Paez-Espino D."/>
            <person name="Jungbluth S."/>
            <person name="Walsh D.A."/>
            <person name="Denef V.J."/>
            <person name="McMahon K.D."/>
            <person name="Konstantinidis K.T."/>
            <person name="Eloe-Fadrosh E.A."/>
            <person name="Kyrpides N.C."/>
            <person name="Woyke T."/>
        </authorList>
    </citation>
    <scope>NUCLEOTIDE SEQUENCE</scope>
    <source>
        <strain evidence="1">GVMAG-M-3300020192-26</strain>
    </source>
</reference>
<dbReference type="AlphaFoldDB" id="A0A6C0CB57"/>
<organism evidence="1">
    <name type="scientific">viral metagenome</name>
    <dbReference type="NCBI Taxonomy" id="1070528"/>
    <lineage>
        <taxon>unclassified sequences</taxon>
        <taxon>metagenomes</taxon>
        <taxon>organismal metagenomes</taxon>
    </lineage>
</organism>
<sequence>MPEYYNNKTIFHHYLQYLQCDLLNLVIFNVICNEYEINLSWIPKNFVISDHLLLIIHILGRNYSVDNKLNFNDNARVIVSQNICTCECYSKIYEITYGDIFGMEEYDKYMEYADVILQFLNNEVCINGLGAEEFDNDQ</sequence>
<accession>A0A6C0CB57</accession>
<evidence type="ECO:0000313" key="1">
    <source>
        <dbReference type="EMBL" id="QHT00915.1"/>
    </source>
</evidence>
<protein>
    <submittedName>
        <fullName evidence="1">Uncharacterized protein</fullName>
    </submittedName>
</protein>
<name>A0A6C0CB57_9ZZZZ</name>
<proteinExistence type="predicted"/>